<dbReference type="GO" id="GO:0005737">
    <property type="term" value="C:cytoplasm"/>
    <property type="evidence" value="ECO:0007669"/>
    <property type="project" value="TreeGrafter"/>
</dbReference>
<dbReference type="InterPro" id="IPR050076">
    <property type="entry name" value="ArchSynthase1/Queuine_TRR"/>
</dbReference>
<dbReference type="OrthoDB" id="115061at2157"/>
<keyword evidence="1" id="KW-0819">tRNA processing</keyword>
<dbReference type="Gene3D" id="3.20.20.105">
    <property type="entry name" value="Queuine tRNA-ribosyltransferase-like"/>
    <property type="match status" value="1"/>
</dbReference>
<proteinExistence type="predicted"/>
<dbReference type="InterPro" id="IPR036511">
    <property type="entry name" value="TGT-like_sf"/>
</dbReference>
<dbReference type="Proteomes" id="UP000217784">
    <property type="component" value="Unassembled WGS sequence"/>
</dbReference>
<dbReference type="RefSeq" id="WP_069583353.1">
    <property type="nucleotide sequence ID" value="NZ_LMVM01000023.1"/>
</dbReference>
<dbReference type="SUPFAM" id="SSF51713">
    <property type="entry name" value="tRNA-guanine transglycosylase"/>
    <property type="match status" value="1"/>
</dbReference>
<dbReference type="PANTHER" id="PTHR46499">
    <property type="entry name" value="QUEUINE TRNA-RIBOSYLTRANSFERASE"/>
    <property type="match status" value="1"/>
</dbReference>
<reference evidence="3 4" key="1">
    <citation type="journal article" date="2017" name="BMC Genomics">
        <title>Genomic analysis of methanogenic archaea reveals a shift towards energy conservation.</title>
        <authorList>
            <person name="Gilmore S.P."/>
            <person name="Henske J.K."/>
            <person name="Sexton J.A."/>
            <person name="Solomon K.V."/>
            <person name="Seppala S."/>
            <person name="Yoo J.I."/>
            <person name="Huyett L.M."/>
            <person name="Pressman A."/>
            <person name="Cogan J.Z."/>
            <person name="Kivenson V."/>
            <person name="Peng X."/>
            <person name="Tan Y."/>
            <person name="Valentine D.L."/>
            <person name="O'Malley M.A."/>
        </authorList>
    </citation>
    <scope>NUCLEOTIDE SEQUENCE [LARGE SCALE GENOMIC DNA]</scope>
    <source>
        <strain evidence="3 4">M.o.H.</strain>
    </source>
</reference>
<dbReference type="GO" id="GO:0016740">
    <property type="term" value="F:transferase activity"/>
    <property type="evidence" value="ECO:0007669"/>
    <property type="project" value="UniProtKB-KW"/>
</dbReference>
<gene>
    <name evidence="3" type="ORF">ASJ80_05200</name>
</gene>
<dbReference type="Pfam" id="PF01702">
    <property type="entry name" value="TGT"/>
    <property type="match status" value="1"/>
</dbReference>
<dbReference type="GO" id="GO:0002099">
    <property type="term" value="P:tRNA wobble guanine modification"/>
    <property type="evidence" value="ECO:0007669"/>
    <property type="project" value="TreeGrafter"/>
</dbReference>
<sequence length="243" mass="28166">MLEIKRHDGPARLGNYEELKTPAVFKPGIEFKIIKDEPMPYDVPKELAKWSVSQTIENAKESKEKGIGVIHGGKYLDLRIKCAKELDKLGITTFLVANPKELMRQPWDLVDIIVNIRENINPNAALYFSFVDINFIPLLAYMGVDLFGDFSCDFYAYLNIMQTPSANYDITKYQIYDLDFEELKAYNKNTLDFVIKEIQENIKNMTLRNLVDERCCTSPEAMSALRILDKKYADFLKKYMPLY</sequence>
<dbReference type="EMBL" id="LMVM01000023">
    <property type="protein sequence ID" value="PAV04251.1"/>
    <property type="molecule type" value="Genomic_DNA"/>
</dbReference>
<protein>
    <submittedName>
        <fullName evidence="3">Archaeosine tRNA-ribosyltransferase</fullName>
    </submittedName>
</protein>
<dbReference type="PANTHER" id="PTHR46499:SF2">
    <property type="entry name" value="ARCHAEOSINE SYNTHASE"/>
    <property type="match status" value="1"/>
</dbReference>
<name>A0A2A2H499_METBR</name>
<evidence type="ECO:0000259" key="2">
    <source>
        <dbReference type="Pfam" id="PF01702"/>
    </source>
</evidence>
<comment type="caution">
    <text evidence="3">The sequence shown here is derived from an EMBL/GenBank/DDBJ whole genome shotgun (WGS) entry which is preliminary data.</text>
</comment>
<dbReference type="AlphaFoldDB" id="A0A2A2H499"/>
<keyword evidence="4" id="KW-1185">Reference proteome</keyword>
<feature type="domain" description="tRNA-guanine(15) transglycosylase-like" evidence="2">
    <location>
        <begin position="34"/>
        <end position="173"/>
    </location>
</feature>
<accession>A0A2A2H499</accession>
<keyword evidence="3" id="KW-0808">Transferase</keyword>
<dbReference type="InterPro" id="IPR002616">
    <property type="entry name" value="tRNA_ribo_trans-like"/>
</dbReference>
<organism evidence="3 4">
    <name type="scientific">Methanobacterium bryantii</name>
    <dbReference type="NCBI Taxonomy" id="2161"/>
    <lineage>
        <taxon>Archaea</taxon>
        <taxon>Methanobacteriati</taxon>
        <taxon>Methanobacteriota</taxon>
        <taxon>Methanomada group</taxon>
        <taxon>Methanobacteria</taxon>
        <taxon>Methanobacteriales</taxon>
        <taxon>Methanobacteriaceae</taxon>
        <taxon>Methanobacterium</taxon>
    </lineage>
</organism>
<evidence type="ECO:0000313" key="3">
    <source>
        <dbReference type="EMBL" id="PAV04251.1"/>
    </source>
</evidence>
<evidence type="ECO:0000256" key="1">
    <source>
        <dbReference type="ARBA" id="ARBA00022694"/>
    </source>
</evidence>
<evidence type="ECO:0000313" key="4">
    <source>
        <dbReference type="Proteomes" id="UP000217784"/>
    </source>
</evidence>